<evidence type="ECO:0000256" key="1">
    <source>
        <dbReference type="ARBA" id="ARBA00022490"/>
    </source>
</evidence>
<dbReference type="PANTHER" id="PTHR33449">
    <property type="entry name" value="NUCLEOID-ASSOCIATED PROTEIN YBAB"/>
    <property type="match status" value="1"/>
</dbReference>
<dbReference type="GO" id="GO:0003677">
    <property type="term" value="F:DNA binding"/>
    <property type="evidence" value="ECO:0007669"/>
    <property type="project" value="UniProtKB-UniRule"/>
</dbReference>
<dbReference type="PIRSF" id="PIRSF004555">
    <property type="entry name" value="UCP004555"/>
    <property type="match status" value="1"/>
</dbReference>
<dbReference type="PANTHER" id="PTHR33449:SF1">
    <property type="entry name" value="NUCLEOID-ASSOCIATED PROTEIN YBAB"/>
    <property type="match status" value="1"/>
</dbReference>
<dbReference type="InterPro" id="IPR036894">
    <property type="entry name" value="YbaB-like_sf"/>
</dbReference>
<comment type="subunit">
    <text evidence="3">Homodimer.</text>
</comment>
<keyword evidence="2 3" id="KW-0238">DNA-binding</keyword>
<dbReference type="GO" id="GO:0043590">
    <property type="term" value="C:bacterial nucleoid"/>
    <property type="evidence" value="ECO:0007669"/>
    <property type="project" value="UniProtKB-UniRule"/>
</dbReference>
<comment type="function">
    <text evidence="3">Binds to DNA and alters its conformation. May be involved in regulation of gene expression, nucleoid organization and DNA protection.</text>
</comment>
<dbReference type="Gene3D" id="3.30.1310.10">
    <property type="entry name" value="Nucleoid-associated protein YbaB-like domain"/>
    <property type="match status" value="1"/>
</dbReference>
<dbReference type="GO" id="GO:0005829">
    <property type="term" value="C:cytosol"/>
    <property type="evidence" value="ECO:0007669"/>
    <property type="project" value="TreeGrafter"/>
</dbReference>
<evidence type="ECO:0000313" key="6">
    <source>
        <dbReference type="EMBL" id="KAA9154036.1"/>
    </source>
</evidence>
<organism evidence="6 7">
    <name type="scientific">Amycolatopsis acidicola</name>
    <dbReference type="NCBI Taxonomy" id="2596893"/>
    <lineage>
        <taxon>Bacteria</taxon>
        <taxon>Bacillati</taxon>
        <taxon>Actinomycetota</taxon>
        <taxon>Actinomycetes</taxon>
        <taxon>Pseudonocardiales</taxon>
        <taxon>Pseudonocardiaceae</taxon>
        <taxon>Amycolatopsis</taxon>
    </lineage>
</organism>
<comment type="similarity">
    <text evidence="3">Belongs to the YbaB/EbfC family.</text>
</comment>
<dbReference type="EMBL" id="VMNW02000069">
    <property type="protein sequence ID" value="KAA9154036.1"/>
    <property type="molecule type" value="Genomic_DNA"/>
</dbReference>
<evidence type="ECO:0000256" key="4">
    <source>
        <dbReference type="SAM" id="Coils"/>
    </source>
</evidence>
<dbReference type="Pfam" id="PF02575">
    <property type="entry name" value="YbaB_DNA_bd"/>
    <property type="match status" value="1"/>
</dbReference>
<dbReference type="HAMAP" id="MF_00274">
    <property type="entry name" value="DNA_YbaB_EbfC"/>
    <property type="match status" value="1"/>
</dbReference>
<proteinExistence type="inferred from homology"/>
<feature type="region of interest" description="Disordered" evidence="5">
    <location>
        <begin position="99"/>
        <end position="123"/>
    </location>
</feature>
<gene>
    <name evidence="6" type="ORF">FPZ12_032815</name>
</gene>
<protein>
    <recommendedName>
        <fullName evidence="3">Nucleoid-associated protein FPZ12_032815</fullName>
    </recommendedName>
</protein>
<reference evidence="6" key="1">
    <citation type="submission" date="2019-09" db="EMBL/GenBank/DDBJ databases">
        <authorList>
            <person name="Teo W.F.A."/>
            <person name="Duangmal K."/>
        </authorList>
    </citation>
    <scope>NUCLEOTIDE SEQUENCE [LARGE SCALE GENOMIC DNA]</scope>
    <source>
        <strain evidence="6">K81G1</strain>
    </source>
</reference>
<dbReference type="OrthoDB" id="9809370at2"/>
<dbReference type="AlphaFoldDB" id="A0A5N0UUL2"/>
<dbReference type="RefSeq" id="WP_144752641.1">
    <property type="nucleotide sequence ID" value="NZ_VMNW02000069.1"/>
</dbReference>
<evidence type="ECO:0000256" key="2">
    <source>
        <dbReference type="ARBA" id="ARBA00023125"/>
    </source>
</evidence>
<evidence type="ECO:0000256" key="3">
    <source>
        <dbReference type="HAMAP-Rule" id="MF_00274"/>
    </source>
</evidence>
<comment type="subcellular location">
    <subcellularLocation>
        <location evidence="3">Cytoplasm</location>
        <location evidence="3">Nucleoid</location>
    </subcellularLocation>
</comment>
<accession>A0A5N0UUL2</accession>
<comment type="caution">
    <text evidence="6">The sequence shown here is derived from an EMBL/GenBank/DDBJ whole genome shotgun (WGS) entry which is preliminary data.</text>
</comment>
<evidence type="ECO:0000313" key="7">
    <source>
        <dbReference type="Proteomes" id="UP000319769"/>
    </source>
</evidence>
<evidence type="ECO:0000256" key="5">
    <source>
        <dbReference type="SAM" id="MobiDB-lite"/>
    </source>
</evidence>
<feature type="compositionally biased region" description="Gly residues" evidence="5">
    <location>
        <begin position="103"/>
        <end position="123"/>
    </location>
</feature>
<keyword evidence="4" id="KW-0175">Coiled coil</keyword>
<dbReference type="Proteomes" id="UP000319769">
    <property type="component" value="Unassembled WGS sequence"/>
</dbReference>
<dbReference type="NCBIfam" id="TIGR00103">
    <property type="entry name" value="DNA_YbaB_EbfC"/>
    <property type="match status" value="1"/>
</dbReference>
<keyword evidence="7" id="KW-1185">Reference proteome</keyword>
<dbReference type="InterPro" id="IPR004401">
    <property type="entry name" value="YbaB/EbfC"/>
</dbReference>
<sequence length="123" mass="12392">MVQPGGGMPDMQAILQQAQQMQQQLVEAQEELQRTEVTGTSGGGLVKATVTGGMELKALSIDPKVVDPEDTETLADLVVAAVRDATKNAQKLTEEKLGPVAGALGGGGGGMPDLGGLGLPGLG</sequence>
<feature type="coiled-coil region" evidence="4">
    <location>
        <begin position="11"/>
        <end position="38"/>
    </location>
</feature>
<name>A0A5N0UUL2_9PSEU</name>
<dbReference type="SUPFAM" id="SSF82607">
    <property type="entry name" value="YbaB-like"/>
    <property type="match status" value="1"/>
</dbReference>
<keyword evidence="1 3" id="KW-0963">Cytoplasm</keyword>
<dbReference type="FunFam" id="3.30.1310.10:FF:000003">
    <property type="entry name" value="Nucleoid-associated protein MRA_3753"/>
    <property type="match status" value="1"/>
</dbReference>